<evidence type="ECO:0000259" key="1">
    <source>
        <dbReference type="Pfam" id="PF00884"/>
    </source>
</evidence>
<dbReference type="PANTHER" id="PTHR43751:SF2">
    <property type="entry name" value="SULFATASE N-TERMINAL DOMAIN-CONTAINING PROTEIN"/>
    <property type="match status" value="1"/>
</dbReference>
<proteinExistence type="predicted"/>
<evidence type="ECO:0000313" key="3">
    <source>
        <dbReference type="Proteomes" id="UP000585050"/>
    </source>
</evidence>
<dbReference type="CDD" id="cd16142">
    <property type="entry name" value="ARS_like"/>
    <property type="match status" value="1"/>
</dbReference>
<name>A0A7X8SKT7_9BACT</name>
<dbReference type="Gene3D" id="3.30.1120.10">
    <property type="match status" value="1"/>
</dbReference>
<dbReference type="RefSeq" id="WP_168882653.1">
    <property type="nucleotide sequence ID" value="NZ_JABAIL010000003.1"/>
</dbReference>
<dbReference type="Proteomes" id="UP000585050">
    <property type="component" value="Unassembled WGS sequence"/>
</dbReference>
<dbReference type="EMBL" id="JABAIL010000003">
    <property type="protein sequence ID" value="NLR91943.1"/>
    <property type="molecule type" value="Genomic_DNA"/>
</dbReference>
<comment type="caution">
    <text evidence="2">The sequence shown here is derived from an EMBL/GenBank/DDBJ whole genome shotgun (WGS) entry which is preliminary data.</text>
</comment>
<accession>A0A7X8SKT7</accession>
<dbReference type="Pfam" id="PF00884">
    <property type="entry name" value="Sulfatase"/>
    <property type="match status" value="1"/>
</dbReference>
<gene>
    <name evidence="2" type="ORF">HGP29_12030</name>
</gene>
<feature type="domain" description="Sulfatase N-terminal" evidence="1">
    <location>
        <begin position="37"/>
        <end position="362"/>
    </location>
</feature>
<dbReference type="Gene3D" id="3.40.720.10">
    <property type="entry name" value="Alkaline Phosphatase, subunit A"/>
    <property type="match status" value="1"/>
</dbReference>
<dbReference type="PANTHER" id="PTHR43751">
    <property type="entry name" value="SULFATASE"/>
    <property type="match status" value="1"/>
</dbReference>
<protein>
    <submittedName>
        <fullName evidence="2">Arylsulfatase</fullName>
    </submittedName>
</protein>
<dbReference type="InterPro" id="IPR000917">
    <property type="entry name" value="Sulfatase_N"/>
</dbReference>
<keyword evidence="3" id="KW-1185">Reference proteome</keyword>
<dbReference type="InterPro" id="IPR017850">
    <property type="entry name" value="Alkaline_phosphatase_core_sf"/>
</dbReference>
<dbReference type="SUPFAM" id="SSF53649">
    <property type="entry name" value="Alkaline phosphatase-like"/>
    <property type="match status" value="1"/>
</dbReference>
<dbReference type="AlphaFoldDB" id="A0A7X8SKT7"/>
<evidence type="ECO:0000313" key="2">
    <source>
        <dbReference type="EMBL" id="NLR91943.1"/>
    </source>
</evidence>
<sequence length="564" mass="63735">MRKNSIKVLLLSFITLLICNFNLYAEKTEKIEKDKQPNILVMWGDDIGLYNISYWNRGLMGYSTPNIDKIANEGIAFTDYYGEQSCTAGRSSFITGQCGLRTGMTKVGLPKAPQGQAADDITIAEALKNLGYMTGQFGKNHLGDSDASLPTKHGFDEFYGFLYHLNAMQEPEDADYPRDPEFLKKFGPRGVLDCTSDGPVNDTGPLTIERMKTVDDEVNARAKKFIQKAVDQKKPFFCWWNASRMHFITHVKKENRGISGQGFYNDAMMEHDQHVGDMLNFLEEKGLTENTIVIYGTDNGPHYNAWPDGAITHFRSEKETNWEGAYRVPTFIRWPAKFKGGQVLNGLIAHLDWFPTLLAAAGDPDIKDKLMKGGYAANNKKFKVHLDGYNMLPYLTGEVKESPRNFFIYQNADAQIVALRYEQRNYVTGNSTFMAGGGTGDTPGTSKEGMSTAWKIVYAEQRGKTMELWAEPFTWLRMPKIFNLRRDPFERADHNSNNYWTWFINHPFVFYGGNGIIMEHIQSYKDYPPSQRPGSFTMDGASEMVYKNFGMGPGGSTGEGIQNK</sequence>
<dbReference type="InterPro" id="IPR052701">
    <property type="entry name" value="GAG_Ulvan_Degrading_Sulfatases"/>
</dbReference>
<organism evidence="2 3">
    <name type="scientific">Flammeovirga agarivorans</name>
    <dbReference type="NCBI Taxonomy" id="2726742"/>
    <lineage>
        <taxon>Bacteria</taxon>
        <taxon>Pseudomonadati</taxon>
        <taxon>Bacteroidota</taxon>
        <taxon>Cytophagia</taxon>
        <taxon>Cytophagales</taxon>
        <taxon>Flammeovirgaceae</taxon>
        <taxon>Flammeovirga</taxon>
    </lineage>
</organism>
<reference evidence="2 3" key="1">
    <citation type="submission" date="2020-04" db="EMBL/GenBank/DDBJ databases">
        <title>Flammeovirga sp. SR4, a novel species isolated from seawater.</title>
        <authorList>
            <person name="Wang X."/>
        </authorList>
    </citation>
    <scope>NUCLEOTIDE SEQUENCE [LARGE SCALE GENOMIC DNA]</scope>
    <source>
        <strain evidence="2 3">SR4</strain>
    </source>
</reference>